<evidence type="ECO:0000256" key="4">
    <source>
        <dbReference type="ARBA" id="ARBA00022741"/>
    </source>
</evidence>
<comment type="catalytic activity">
    <reaction evidence="8">
        <text>L-seryl-[protein] + ATP = O-phospho-L-seryl-[protein] + ADP + H(+)</text>
        <dbReference type="Rhea" id="RHEA:17989"/>
        <dbReference type="Rhea" id="RHEA-COMP:9863"/>
        <dbReference type="Rhea" id="RHEA-COMP:11604"/>
        <dbReference type="ChEBI" id="CHEBI:15378"/>
        <dbReference type="ChEBI" id="CHEBI:29999"/>
        <dbReference type="ChEBI" id="CHEBI:30616"/>
        <dbReference type="ChEBI" id="CHEBI:83421"/>
        <dbReference type="ChEBI" id="CHEBI:456216"/>
        <dbReference type="EC" id="2.7.11.1"/>
    </reaction>
</comment>
<keyword evidence="13" id="KW-1185">Reference proteome</keyword>
<feature type="binding site" evidence="9">
    <location>
        <position position="171"/>
    </location>
    <ligand>
        <name>ATP</name>
        <dbReference type="ChEBI" id="CHEBI:30616"/>
    </ligand>
</feature>
<dbReference type="PANTHER" id="PTHR24356:SF1">
    <property type="entry name" value="SERINE_THREONINE-PROTEIN KINASE GREATWALL"/>
    <property type="match status" value="1"/>
</dbReference>
<accession>A0A8H5GHU7</accession>
<evidence type="ECO:0000313" key="13">
    <source>
        <dbReference type="Proteomes" id="UP000559256"/>
    </source>
</evidence>
<evidence type="ECO:0000256" key="1">
    <source>
        <dbReference type="ARBA" id="ARBA00012513"/>
    </source>
</evidence>
<gene>
    <name evidence="12" type="ORF">D9758_005417</name>
</gene>
<dbReference type="EMBL" id="JAACJM010000028">
    <property type="protein sequence ID" value="KAF5365326.1"/>
    <property type="molecule type" value="Genomic_DNA"/>
</dbReference>
<feature type="compositionally biased region" description="Low complexity" evidence="10">
    <location>
        <begin position="1166"/>
        <end position="1181"/>
    </location>
</feature>
<dbReference type="OrthoDB" id="10252171at2759"/>
<feature type="region of interest" description="Disordered" evidence="10">
    <location>
        <begin position="553"/>
        <end position="589"/>
    </location>
</feature>
<keyword evidence="6 9" id="KW-0067">ATP-binding</keyword>
<name>A0A8H5GHU7_9AGAR</name>
<comment type="caution">
    <text evidence="12">The sequence shown here is derived from an EMBL/GenBank/DDBJ whole genome shotgun (WGS) entry which is preliminary data.</text>
</comment>
<dbReference type="AlphaFoldDB" id="A0A8H5GHU7"/>
<dbReference type="GO" id="GO:0005524">
    <property type="term" value="F:ATP binding"/>
    <property type="evidence" value="ECO:0007669"/>
    <property type="project" value="UniProtKB-UniRule"/>
</dbReference>
<dbReference type="InterPro" id="IPR050236">
    <property type="entry name" value="Ser_Thr_kinase_AGC"/>
</dbReference>
<dbReference type="PROSITE" id="PS00108">
    <property type="entry name" value="PROTEIN_KINASE_ST"/>
    <property type="match status" value="1"/>
</dbReference>
<dbReference type="PROSITE" id="PS00107">
    <property type="entry name" value="PROTEIN_KINASE_ATP"/>
    <property type="match status" value="1"/>
</dbReference>
<dbReference type="Pfam" id="PF00069">
    <property type="entry name" value="Pkinase"/>
    <property type="match status" value="1"/>
</dbReference>
<dbReference type="InterPro" id="IPR011009">
    <property type="entry name" value="Kinase-like_dom_sf"/>
</dbReference>
<evidence type="ECO:0000256" key="8">
    <source>
        <dbReference type="ARBA" id="ARBA00048679"/>
    </source>
</evidence>
<evidence type="ECO:0000256" key="3">
    <source>
        <dbReference type="ARBA" id="ARBA00022679"/>
    </source>
</evidence>
<evidence type="ECO:0000256" key="10">
    <source>
        <dbReference type="SAM" id="MobiDB-lite"/>
    </source>
</evidence>
<organism evidence="12 13">
    <name type="scientific">Tetrapyrgos nigripes</name>
    <dbReference type="NCBI Taxonomy" id="182062"/>
    <lineage>
        <taxon>Eukaryota</taxon>
        <taxon>Fungi</taxon>
        <taxon>Dikarya</taxon>
        <taxon>Basidiomycota</taxon>
        <taxon>Agaricomycotina</taxon>
        <taxon>Agaricomycetes</taxon>
        <taxon>Agaricomycetidae</taxon>
        <taxon>Agaricales</taxon>
        <taxon>Marasmiineae</taxon>
        <taxon>Marasmiaceae</taxon>
        <taxon>Tetrapyrgos</taxon>
    </lineage>
</organism>
<feature type="region of interest" description="Disordered" evidence="10">
    <location>
        <begin position="1159"/>
        <end position="1201"/>
    </location>
</feature>
<dbReference type="Gene3D" id="3.30.200.20">
    <property type="entry name" value="Phosphorylase Kinase, domain 1"/>
    <property type="match status" value="1"/>
</dbReference>
<feature type="region of interest" description="Disordered" evidence="10">
    <location>
        <begin position="763"/>
        <end position="801"/>
    </location>
</feature>
<feature type="region of interest" description="Disordered" evidence="10">
    <location>
        <begin position="904"/>
        <end position="927"/>
    </location>
</feature>
<sequence>MRLTDQEAIQAFCDSTSVQLALSSLCPAPIVSPRIPLLANGNIDNCSFQPWLSSPRFTRAPCSSVSFSNHSSPVFSSFPKRRVLSMSSMHQRTPNPQLKQTFEVPIGVKFSSPQRPLDHFRSPVHSLSSTRSLSDIDLLGTIGCGAYGKVLLGHLHENTTPDTPRKLCAIKVLRKTGMKQNETEEVKRELRTLRWIKGLDDANGRGVNFLQTMSESFQNDQFVFMILEYHPVSLENPEVASRLRLQPATVTSRLSSVSLPLVLEDGKYQSNALASFRLLAAELVLGLTFLHGSGIVHQDIKPANIMVSSSGHAIISDFGASSLLPLSFDYDDFSARFLESPAKKTFHPIVLPPHTFISLTPLYAAPEIRHRDPAGHVIYDQKVDWWSLGVMLYELATGAIPFRFLPIPNTSVRDRLWRRTAGDFSLAFGELEKIVARISNLYAGEDGSHLEGFLRAVSGYHSLCEEFCKLRPSFNVLKLLVDQPHNRLGDEDVKDHPFFGPIYSLWEDIAALSHPPLPNPPSVALDPNVSLSMSMVFNTSDSASDMAGFAEELSSLAESDPGSDQDEVSTARATSTPTAELETSTASVSDDVYAKADPCDDEFDAVDAAGCYVPTSPEDGHTSVDLTPLDDTASALQPFPSTASLHCVHFCDSTVSVAQPTPKESDHGNLELKEQTLRAAENDSEIDEVVFMSSLRSGQRSGRVSSWTTADVIGVDSHVSSESHLSRAGDFVFSPRPPVEPLLLTSAQNHNFLAGLALPRSCPPVVSSSPPLLRTSFTPRNRQAEPLQDSTNSQKSKQNRWKRLSAPFSQLGHSLSQPGSKFSLPRPKRLSLISKPDSLSFSPGQGGQRRLASVTQLFPFLPSPGHTAIASPSPLLSNLSFQTDEYACVRAPSRYQAQTSILPTSDFEARSPAGSPDTQLTLSPDATDFPDHRLCRVQCRTPRQRVRVSAYSQAQRQDSLVHSESVAFPLASPLSPRLPNPYSPSPADENWRFIEDLAEPVTLEERLTIEVLNAMDTRDRSLELEECVFGRERRLGMSGSIRNIDSRKYSTPAGKGRSVSLGLNEAVGRNNKMKRRAVSVGVGTDYGHRRRTVYGGEHEVSSFASPNPSSHRPRRSSLLGLGLLKSPISRQVQHSSEQPEVGSPRNAFVPVVCLGDFETDGSSQERTQSSSRYHSSVSTRRASVKMRAGSHRQRAQSMTVHTTPLEHWEAWERKNMSQPLESASKSSVWRIWTKLKKFSKRQKEC</sequence>
<feature type="domain" description="Protein kinase" evidence="11">
    <location>
        <begin position="136"/>
        <end position="499"/>
    </location>
</feature>
<dbReference type="Proteomes" id="UP000559256">
    <property type="component" value="Unassembled WGS sequence"/>
</dbReference>
<evidence type="ECO:0000256" key="7">
    <source>
        <dbReference type="ARBA" id="ARBA00047899"/>
    </source>
</evidence>
<evidence type="ECO:0000256" key="5">
    <source>
        <dbReference type="ARBA" id="ARBA00022777"/>
    </source>
</evidence>
<comment type="catalytic activity">
    <reaction evidence="7">
        <text>L-threonyl-[protein] + ATP = O-phospho-L-threonyl-[protein] + ADP + H(+)</text>
        <dbReference type="Rhea" id="RHEA:46608"/>
        <dbReference type="Rhea" id="RHEA-COMP:11060"/>
        <dbReference type="Rhea" id="RHEA-COMP:11605"/>
        <dbReference type="ChEBI" id="CHEBI:15378"/>
        <dbReference type="ChEBI" id="CHEBI:30013"/>
        <dbReference type="ChEBI" id="CHEBI:30616"/>
        <dbReference type="ChEBI" id="CHEBI:61977"/>
        <dbReference type="ChEBI" id="CHEBI:456216"/>
        <dbReference type="EC" id="2.7.11.1"/>
    </reaction>
</comment>
<evidence type="ECO:0000313" key="12">
    <source>
        <dbReference type="EMBL" id="KAF5365326.1"/>
    </source>
</evidence>
<evidence type="ECO:0000256" key="9">
    <source>
        <dbReference type="PROSITE-ProRule" id="PRU10141"/>
    </source>
</evidence>
<reference evidence="12 13" key="1">
    <citation type="journal article" date="2020" name="ISME J.">
        <title>Uncovering the hidden diversity of litter-decomposition mechanisms in mushroom-forming fungi.</title>
        <authorList>
            <person name="Floudas D."/>
            <person name="Bentzer J."/>
            <person name="Ahren D."/>
            <person name="Johansson T."/>
            <person name="Persson P."/>
            <person name="Tunlid A."/>
        </authorList>
    </citation>
    <scope>NUCLEOTIDE SEQUENCE [LARGE SCALE GENOMIC DNA]</scope>
    <source>
        <strain evidence="12 13">CBS 291.85</strain>
    </source>
</reference>
<dbReference type="SUPFAM" id="SSF56112">
    <property type="entry name" value="Protein kinase-like (PK-like)"/>
    <property type="match status" value="1"/>
</dbReference>
<dbReference type="PANTHER" id="PTHR24356">
    <property type="entry name" value="SERINE/THREONINE-PROTEIN KINASE"/>
    <property type="match status" value="1"/>
</dbReference>
<dbReference type="EC" id="2.7.11.1" evidence="1"/>
<evidence type="ECO:0000256" key="2">
    <source>
        <dbReference type="ARBA" id="ARBA00022527"/>
    </source>
</evidence>
<feature type="compositionally biased region" description="Low complexity" evidence="10">
    <location>
        <begin position="763"/>
        <end position="776"/>
    </location>
</feature>
<dbReference type="InterPro" id="IPR008271">
    <property type="entry name" value="Ser/Thr_kinase_AS"/>
</dbReference>
<evidence type="ECO:0000256" key="6">
    <source>
        <dbReference type="ARBA" id="ARBA00022840"/>
    </source>
</evidence>
<evidence type="ECO:0000259" key="11">
    <source>
        <dbReference type="PROSITE" id="PS50011"/>
    </source>
</evidence>
<dbReference type="PROSITE" id="PS50011">
    <property type="entry name" value="PROTEIN_KINASE_DOM"/>
    <property type="match status" value="1"/>
</dbReference>
<keyword evidence="3" id="KW-0808">Transferase</keyword>
<dbReference type="SMART" id="SM00220">
    <property type="entry name" value="S_TKc"/>
    <property type="match status" value="1"/>
</dbReference>
<dbReference type="InterPro" id="IPR017441">
    <property type="entry name" value="Protein_kinase_ATP_BS"/>
</dbReference>
<keyword evidence="2" id="KW-0723">Serine/threonine-protein kinase</keyword>
<feature type="compositionally biased region" description="Basic residues" evidence="10">
    <location>
        <begin position="1182"/>
        <end position="1194"/>
    </location>
</feature>
<keyword evidence="5" id="KW-0418">Kinase</keyword>
<dbReference type="InterPro" id="IPR000719">
    <property type="entry name" value="Prot_kinase_dom"/>
</dbReference>
<proteinExistence type="predicted"/>
<feature type="compositionally biased region" description="Polar residues" evidence="10">
    <location>
        <begin position="571"/>
        <end position="588"/>
    </location>
</feature>
<protein>
    <recommendedName>
        <fullName evidence="1">non-specific serine/threonine protein kinase</fullName>
        <ecNumber evidence="1">2.7.11.1</ecNumber>
    </recommendedName>
</protein>
<keyword evidence="4 9" id="KW-0547">Nucleotide-binding</keyword>
<dbReference type="GO" id="GO:0004674">
    <property type="term" value="F:protein serine/threonine kinase activity"/>
    <property type="evidence" value="ECO:0007669"/>
    <property type="project" value="UniProtKB-KW"/>
</dbReference>
<dbReference type="Gene3D" id="1.10.510.10">
    <property type="entry name" value="Transferase(Phosphotransferase) domain 1"/>
    <property type="match status" value="1"/>
</dbReference>